<name>A0A0K2X7I8_9HELI</name>
<gene>
    <name evidence="1" type="ORF">HAL011_13690</name>
    <name evidence="3" type="ORF">HAL07_05620</name>
    <name evidence="2" type="ORF">HAL09_15790</name>
</gene>
<dbReference type="AlphaFoldDB" id="A0A0K2X7I8"/>
<evidence type="ECO:0000313" key="1">
    <source>
        <dbReference type="EMBL" id="CRF41568.1"/>
    </source>
</evidence>
<keyword evidence="4" id="KW-1185">Reference proteome</keyword>
<proteinExistence type="predicted"/>
<evidence type="ECO:0000313" key="6">
    <source>
        <dbReference type="Proteomes" id="UP000043437"/>
    </source>
</evidence>
<organism evidence="1 4">
    <name type="scientific">Helicobacter ailurogastricus</name>
    <dbReference type="NCBI Taxonomy" id="1578720"/>
    <lineage>
        <taxon>Bacteria</taxon>
        <taxon>Pseudomonadati</taxon>
        <taxon>Campylobacterota</taxon>
        <taxon>Epsilonproteobacteria</taxon>
        <taxon>Campylobacterales</taxon>
        <taxon>Helicobacteraceae</taxon>
        <taxon>Helicobacter</taxon>
    </lineage>
</organism>
<accession>A0A0K2X7I8</accession>
<dbReference type="Proteomes" id="UP000038622">
    <property type="component" value="Unassembled WGS sequence"/>
</dbReference>
<evidence type="ECO:0000313" key="2">
    <source>
        <dbReference type="EMBL" id="CRF44953.1"/>
    </source>
</evidence>
<evidence type="ECO:0000313" key="3">
    <source>
        <dbReference type="EMBL" id="CRF52436.1"/>
    </source>
</evidence>
<reference evidence="5 6" key="2">
    <citation type="submission" date="2014-12" db="EMBL/GenBank/DDBJ databases">
        <authorList>
            <person name="Jaenicke S."/>
        </authorList>
    </citation>
    <scope>NUCLEOTIDE SEQUENCE [LARGE SCALE GENOMIC DNA]</scope>
</reference>
<reference evidence="4" key="3">
    <citation type="submission" date="2014-12" db="EMBL/GenBank/DDBJ databases">
        <authorList>
            <person name="Smet A."/>
        </authorList>
    </citation>
    <scope>NUCLEOTIDE SEQUENCE [LARGE SCALE GENOMIC DNA]</scope>
</reference>
<dbReference type="EMBL" id="CDMN01000067">
    <property type="protein sequence ID" value="CRF44953.1"/>
    <property type="molecule type" value="Genomic_DNA"/>
</dbReference>
<dbReference type="Proteomes" id="UP000043437">
    <property type="component" value="Unassembled WGS sequence"/>
</dbReference>
<reference evidence="1" key="1">
    <citation type="submission" date="2014-12" db="EMBL/GenBank/DDBJ databases">
        <title>Whole genome sequences of four Staphylococcus schleiferi canine isolates.</title>
        <authorList>
            <person name="Misic A.M."/>
            <person name="Cain C."/>
            <person name="Morris D.O."/>
            <person name="Rankin S."/>
            <person name="Beiting D."/>
        </authorList>
    </citation>
    <scope>NUCLEOTIDE SEQUENCE</scope>
    <source>
        <strain evidence="1">ASB11</strain>
        <strain evidence="3">ASB7</strain>
        <strain evidence="2">ASB9</strain>
    </source>
</reference>
<dbReference type="EMBL" id="CDML01000044">
    <property type="protein sequence ID" value="CRF41568.1"/>
    <property type="molecule type" value="Genomic_DNA"/>
</dbReference>
<sequence>MLSLSFLNWLLKNLNITHQEDTPAFSLKSILTPPMGV</sequence>
<dbReference type="Proteomes" id="UP000041394">
    <property type="component" value="Unassembled WGS sequence"/>
</dbReference>
<evidence type="ECO:0000313" key="4">
    <source>
        <dbReference type="Proteomes" id="UP000038622"/>
    </source>
</evidence>
<evidence type="ECO:0000313" key="5">
    <source>
        <dbReference type="Proteomes" id="UP000041394"/>
    </source>
</evidence>
<protein>
    <submittedName>
        <fullName evidence="1">Uncharacterized protein</fullName>
    </submittedName>
</protein>
<dbReference type="EMBL" id="CDMG01000002">
    <property type="protein sequence ID" value="CRF52436.1"/>
    <property type="molecule type" value="Genomic_DNA"/>
</dbReference>